<keyword evidence="2" id="KW-1185">Reference proteome</keyword>
<dbReference type="Proteomes" id="UP001057402">
    <property type="component" value="Chromosome 7"/>
</dbReference>
<accession>A0ACB9NVD6</accession>
<organism evidence="1 2">
    <name type="scientific">Melastoma candidum</name>
    <dbReference type="NCBI Taxonomy" id="119954"/>
    <lineage>
        <taxon>Eukaryota</taxon>
        <taxon>Viridiplantae</taxon>
        <taxon>Streptophyta</taxon>
        <taxon>Embryophyta</taxon>
        <taxon>Tracheophyta</taxon>
        <taxon>Spermatophyta</taxon>
        <taxon>Magnoliopsida</taxon>
        <taxon>eudicotyledons</taxon>
        <taxon>Gunneridae</taxon>
        <taxon>Pentapetalae</taxon>
        <taxon>rosids</taxon>
        <taxon>malvids</taxon>
        <taxon>Myrtales</taxon>
        <taxon>Melastomataceae</taxon>
        <taxon>Melastomatoideae</taxon>
        <taxon>Melastomateae</taxon>
        <taxon>Melastoma</taxon>
    </lineage>
</organism>
<evidence type="ECO:0000313" key="1">
    <source>
        <dbReference type="EMBL" id="KAI4340463.1"/>
    </source>
</evidence>
<evidence type="ECO:0000313" key="2">
    <source>
        <dbReference type="Proteomes" id="UP001057402"/>
    </source>
</evidence>
<gene>
    <name evidence="1" type="ORF">MLD38_025294</name>
</gene>
<reference evidence="2" key="1">
    <citation type="journal article" date="2023" name="Front. Plant Sci.">
        <title>Chromosomal-level genome assembly of Melastoma candidum provides insights into trichome evolution.</title>
        <authorList>
            <person name="Zhong Y."/>
            <person name="Wu W."/>
            <person name="Sun C."/>
            <person name="Zou P."/>
            <person name="Liu Y."/>
            <person name="Dai S."/>
            <person name="Zhou R."/>
        </authorList>
    </citation>
    <scope>NUCLEOTIDE SEQUENCE [LARGE SCALE GENOMIC DNA]</scope>
</reference>
<dbReference type="EMBL" id="CM042886">
    <property type="protein sequence ID" value="KAI4340463.1"/>
    <property type="molecule type" value="Genomic_DNA"/>
</dbReference>
<proteinExistence type="predicted"/>
<protein>
    <submittedName>
        <fullName evidence="1">Uncharacterized protein</fullName>
    </submittedName>
</protein>
<name>A0ACB9NVD6_9MYRT</name>
<sequence>MANPEPGDNGTTSPQHFRPKALPASALPMLMGPMAALAVASLPATEPPDLTMSTEPTVDNPRSGSPFLLLSFGSPYPLDNSAKPAQTGKLLSTTANRWKPSAFDYR</sequence>
<comment type="caution">
    <text evidence="1">The sequence shown here is derived from an EMBL/GenBank/DDBJ whole genome shotgun (WGS) entry which is preliminary data.</text>
</comment>